<dbReference type="EMBL" id="JARKHS020001676">
    <property type="protein sequence ID" value="KAK8787588.1"/>
    <property type="molecule type" value="Genomic_DNA"/>
</dbReference>
<dbReference type="Proteomes" id="UP001321473">
    <property type="component" value="Unassembled WGS sequence"/>
</dbReference>
<evidence type="ECO:0000313" key="2">
    <source>
        <dbReference type="Proteomes" id="UP001321473"/>
    </source>
</evidence>
<evidence type="ECO:0000313" key="1">
    <source>
        <dbReference type="EMBL" id="KAK8787588.1"/>
    </source>
</evidence>
<proteinExistence type="predicted"/>
<gene>
    <name evidence="1" type="ORF">V5799_022636</name>
</gene>
<dbReference type="AlphaFoldDB" id="A0AAQ4FLZ2"/>
<comment type="caution">
    <text evidence="1">The sequence shown here is derived from an EMBL/GenBank/DDBJ whole genome shotgun (WGS) entry which is preliminary data.</text>
</comment>
<sequence>RVLCSRFRRLIQKIFCTTSQENCDAMPASSGGGRRVYEAMEFDRYYEEPLRKKKDGQDPPVTFGA</sequence>
<name>A0AAQ4FLZ2_AMBAM</name>
<keyword evidence="2" id="KW-1185">Reference proteome</keyword>
<protein>
    <submittedName>
        <fullName evidence="1">Uncharacterized protein</fullName>
    </submittedName>
</protein>
<accession>A0AAQ4FLZ2</accession>
<feature type="non-terminal residue" evidence="1">
    <location>
        <position position="1"/>
    </location>
</feature>
<reference evidence="1 2" key="1">
    <citation type="journal article" date="2023" name="Arcadia Sci">
        <title>De novo assembly of a long-read Amblyomma americanum tick genome.</title>
        <authorList>
            <person name="Chou S."/>
            <person name="Poskanzer K.E."/>
            <person name="Rollins M."/>
            <person name="Thuy-Boun P.S."/>
        </authorList>
    </citation>
    <scope>NUCLEOTIDE SEQUENCE [LARGE SCALE GENOMIC DNA]</scope>
    <source>
        <strain evidence="1">F_SG_1</strain>
        <tissue evidence="1">Salivary glands</tissue>
    </source>
</reference>
<organism evidence="1 2">
    <name type="scientific">Amblyomma americanum</name>
    <name type="common">Lone star tick</name>
    <dbReference type="NCBI Taxonomy" id="6943"/>
    <lineage>
        <taxon>Eukaryota</taxon>
        <taxon>Metazoa</taxon>
        <taxon>Ecdysozoa</taxon>
        <taxon>Arthropoda</taxon>
        <taxon>Chelicerata</taxon>
        <taxon>Arachnida</taxon>
        <taxon>Acari</taxon>
        <taxon>Parasitiformes</taxon>
        <taxon>Ixodida</taxon>
        <taxon>Ixodoidea</taxon>
        <taxon>Ixodidae</taxon>
        <taxon>Amblyomminae</taxon>
        <taxon>Amblyomma</taxon>
    </lineage>
</organism>